<evidence type="ECO:0000313" key="4">
    <source>
        <dbReference type="Proteomes" id="UP000694941"/>
    </source>
</evidence>
<sequence length="438" mass="51086">MTDQTFENINTALDAVENPMMNYNFKSPLLSSVDISIPVFEKRVGETSASAMIPTDGFVAYQIITVTKSKPKNSGFELNAYDDDEGQSCTLEKQWVVWRRYRNFELLRGHLEATYPYIIIPPLPEKSFSYGWQKVSSEKLSSDFLERRRVSLIRFLHHVAEHPVLSNDKTFLAFLQNENWMNTTKNMDAFGKASQTLRSLHASYRLKMPDRFFEETKCFADGNHSVISSLLHVRTKIAGREFGIHKLHANYGRVFREMSSFQNTASEEFQTVARYMDIYAAGIDTMLEEEENIIDKMKEYMTYMEAVRNVCCQQELIQFQYEQLESSIHSKESQRKQISTGDHTSSIFLLIGRSTMNQDNKLQALDRDIQQLETQMQLLIGENKSFKQKAQEDIKRFHQQKEHFLQEAMFGLAVHRIQTYRKNLALWLKLQECFSKIQ</sequence>
<dbReference type="SMART" id="SM00312">
    <property type="entry name" value="PX"/>
    <property type="match status" value="1"/>
</dbReference>
<dbReference type="RefSeq" id="XP_013791153.1">
    <property type="nucleotide sequence ID" value="XM_013935699.2"/>
</dbReference>
<dbReference type="SUPFAM" id="SSF64268">
    <property type="entry name" value="PX domain"/>
    <property type="match status" value="1"/>
</dbReference>
<dbReference type="InterPro" id="IPR034783">
    <property type="entry name" value="SNX4"/>
</dbReference>
<gene>
    <name evidence="5" type="primary">LOC106475001</name>
</gene>
<proteinExistence type="inferred from homology"/>
<dbReference type="Gene3D" id="1.20.1270.60">
    <property type="entry name" value="Arfaptin homology (AH) domain/BAR domain"/>
    <property type="match status" value="1"/>
</dbReference>
<dbReference type="Proteomes" id="UP000694941">
    <property type="component" value="Unplaced"/>
</dbReference>
<keyword evidence="2" id="KW-0175">Coiled coil</keyword>
<dbReference type="InterPro" id="IPR001683">
    <property type="entry name" value="PX_dom"/>
</dbReference>
<dbReference type="PROSITE" id="PS50195">
    <property type="entry name" value="PX"/>
    <property type="match status" value="1"/>
</dbReference>
<feature type="coiled-coil region" evidence="2">
    <location>
        <begin position="355"/>
        <end position="407"/>
    </location>
</feature>
<name>A0ABM1BYL8_LIMPO</name>
<accession>A0ABM1BYL8</accession>
<dbReference type="Pfam" id="PF00787">
    <property type="entry name" value="PX"/>
    <property type="match status" value="1"/>
</dbReference>
<reference evidence="5" key="1">
    <citation type="submission" date="2025-08" db="UniProtKB">
        <authorList>
            <consortium name="RefSeq"/>
        </authorList>
    </citation>
    <scope>IDENTIFICATION</scope>
    <source>
        <tissue evidence="5">Muscle</tissue>
    </source>
</reference>
<dbReference type="PANTHER" id="PTHR46596">
    <property type="entry name" value="SORTING NEXIN-4"/>
    <property type="match status" value="1"/>
</dbReference>
<evidence type="ECO:0000313" key="5">
    <source>
        <dbReference type="RefSeq" id="XP_013791153.1"/>
    </source>
</evidence>
<evidence type="ECO:0000256" key="1">
    <source>
        <dbReference type="ARBA" id="ARBA00010883"/>
    </source>
</evidence>
<dbReference type="Gene3D" id="3.30.1520.10">
    <property type="entry name" value="Phox-like domain"/>
    <property type="match status" value="1"/>
</dbReference>
<dbReference type="InterPro" id="IPR027267">
    <property type="entry name" value="AH/BAR_dom_sf"/>
</dbReference>
<comment type="similarity">
    <text evidence="1">Belongs to the sorting nexin family.</text>
</comment>
<dbReference type="PANTHER" id="PTHR46596:SF1">
    <property type="entry name" value="SORTING NEXIN-4"/>
    <property type="match status" value="1"/>
</dbReference>
<keyword evidence="4" id="KW-1185">Reference proteome</keyword>
<protein>
    <submittedName>
        <fullName evidence="5">Sorting nexin-4-like</fullName>
    </submittedName>
</protein>
<dbReference type="InterPro" id="IPR036871">
    <property type="entry name" value="PX_dom_sf"/>
</dbReference>
<evidence type="ECO:0000256" key="2">
    <source>
        <dbReference type="SAM" id="Coils"/>
    </source>
</evidence>
<dbReference type="GeneID" id="106475001"/>
<evidence type="ECO:0000259" key="3">
    <source>
        <dbReference type="PROSITE" id="PS50195"/>
    </source>
</evidence>
<organism evidence="4 5">
    <name type="scientific">Limulus polyphemus</name>
    <name type="common">Atlantic horseshoe crab</name>
    <dbReference type="NCBI Taxonomy" id="6850"/>
    <lineage>
        <taxon>Eukaryota</taxon>
        <taxon>Metazoa</taxon>
        <taxon>Ecdysozoa</taxon>
        <taxon>Arthropoda</taxon>
        <taxon>Chelicerata</taxon>
        <taxon>Merostomata</taxon>
        <taxon>Xiphosura</taxon>
        <taxon>Limulidae</taxon>
        <taxon>Limulus</taxon>
    </lineage>
</organism>
<feature type="domain" description="PX" evidence="3">
    <location>
        <begin position="39"/>
        <end position="182"/>
    </location>
</feature>